<evidence type="ECO:0000256" key="5">
    <source>
        <dbReference type="SAM" id="MobiDB-lite"/>
    </source>
</evidence>
<dbReference type="Pfam" id="PF05495">
    <property type="entry name" value="zf-CHY"/>
    <property type="match status" value="1"/>
</dbReference>
<accession>A0ABR2Z379</accession>
<evidence type="ECO:0000259" key="6">
    <source>
        <dbReference type="PROSITE" id="PS50089"/>
    </source>
</evidence>
<dbReference type="InterPro" id="IPR008913">
    <property type="entry name" value="Znf_CHY"/>
</dbReference>
<comment type="caution">
    <text evidence="9">The sequence shown here is derived from an EMBL/GenBank/DDBJ whole genome shotgun (WGS) entry which is preliminary data.</text>
</comment>
<name>A0ABR2Z379_9CHLO</name>
<dbReference type="SUPFAM" id="SSF161245">
    <property type="entry name" value="Zinc hairpin stack"/>
    <property type="match status" value="1"/>
</dbReference>
<dbReference type="Gene3D" id="1.20.120.520">
    <property type="entry name" value="nmb1532 protein domain like"/>
    <property type="match status" value="3"/>
</dbReference>
<keyword evidence="1" id="KW-0479">Metal-binding</keyword>
<dbReference type="PANTHER" id="PTHR21319:SF0">
    <property type="entry name" value="AND RING FINGER DOMAIN PROTEIN, PUTATIVE (AFU_ORTHOLOGUE AFUA_1G08900)-RELATED"/>
    <property type="match status" value="1"/>
</dbReference>
<dbReference type="Pfam" id="PF13639">
    <property type="entry name" value="zf-RING_2"/>
    <property type="match status" value="1"/>
</dbReference>
<dbReference type="PROSITE" id="PS50089">
    <property type="entry name" value="ZF_RING_2"/>
    <property type="match status" value="1"/>
</dbReference>
<evidence type="ECO:0000313" key="9">
    <source>
        <dbReference type="EMBL" id="KAK9918115.1"/>
    </source>
</evidence>
<keyword evidence="2 4" id="KW-0863">Zinc-finger</keyword>
<dbReference type="SUPFAM" id="SSF161219">
    <property type="entry name" value="CHY zinc finger-like"/>
    <property type="match status" value="1"/>
</dbReference>
<sequence length="1180" mass="130067">MHTSHPPIKVFYYHYHNSIRSELDVLSKSVMTLEASSSDHVIELLNDLKVRVAFLERVYSIHSSVEDEVVYPALDSKVRNVTVAYTVEHEDEERLFEQLSQVINAALSAQGKQRRGVIRQLVCKVQEIQTTLLKHLAKEEEQLFPLLLQHFTYGEQAQLVAQLLCCIPLTSVASVMSWLTSAMPQSEQEDLLLQVQKVVPDDLLLQLLVAWLSPGLLSQEAPLALPGVVAVDVKNVRPWKKEGYEGAPLECCREMLGLDPCGCPLAKAKIGAKPGAADLLPSVKDAAARAPLQHIAHVHAAIRSALDAFAAEAAALSSCNALTPDALSVLAERLRFLRAVCTYHSASEDDVVFPAVRQLSRADEDQCMECQAEHENEGLLLEDIGRLLGDVRASARRGAQEVAGLVADLCSAVDATRTAITCHMEREEADVLPLLQERLCASQQRDMVWRTLCAMPLRLLERVLPWLAGKLSEEEAGAMLLDWKLAAPADDGALVGLLSRWAVRGRQDSPEPQDQDNPQHYSNSTCGVHIIPEHEDTEQPPSKRLKRGSGHLESQAAADAERLGSGALATSSGQAPGRPIGQSRTNPIDHIFQFHKALRRDLHALEKDARAFASDLEDAEEWVPGQPALQQLEGRFRCLAGMYKAHSQAEDEIIFPALEGKEALSNVSHAYTLDHQQEAELFRGLDEALAAIRASTTLAEASQHAARLQRLTAATRASLEQHVRAEEQELWPLFAEYFTEAEQDHLVGVIIGRTGAEVLQAMLPWITESFTEGEQRAMMESLRSATRNTGFERWLDATLRPRDSSDTAGESPKAAVTDPDFPKAVADGAGSQQGSAHGSDAALAEVAEYLAGSKQRPGGGGGNALVFRPGWEDIFRMNQKTLEEAVRRIGSDEGLDAQRKAYLMQNIMASRYIVAQQRRMQSTSVGHVAAGSRRCFHDPRQHILGCSHYKRGCQVVAPCCGNVYPCKKCHDAEEDHVLESQKVEHMVCMACNLQQTPAGSCSGCGAAMARYYCGICHLWDDQPGRSIYHCPFCNLCRVGEGLGVDACHCMDCNTCMHLSEFATHKCRGLSSCPVCTEPLFESSQPYRELPCGHFMHSHCFGQYTRYNYTCPICAKSMGDMSVYFGMLDSILAKDVCDLPLAYASRRQVILCNDCGRQGEAPFHFVYHKCSSCRSYNTRLL</sequence>
<feature type="compositionally biased region" description="Low complexity" evidence="5">
    <location>
        <begin position="824"/>
        <end position="838"/>
    </location>
</feature>
<evidence type="ECO:0000259" key="7">
    <source>
        <dbReference type="PROSITE" id="PS51266"/>
    </source>
</evidence>
<dbReference type="InterPro" id="IPR037274">
    <property type="entry name" value="Znf_CHY_sf"/>
</dbReference>
<dbReference type="InterPro" id="IPR001841">
    <property type="entry name" value="Znf_RING"/>
</dbReference>
<proteinExistence type="predicted"/>
<feature type="compositionally biased region" description="Polar residues" evidence="5">
    <location>
        <begin position="510"/>
        <end position="526"/>
    </location>
</feature>
<evidence type="ECO:0000256" key="1">
    <source>
        <dbReference type="ARBA" id="ARBA00022723"/>
    </source>
</evidence>
<dbReference type="SUPFAM" id="SSF57850">
    <property type="entry name" value="RING/U-box"/>
    <property type="match status" value="1"/>
</dbReference>
<evidence type="ECO:0000259" key="8">
    <source>
        <dbReference type="PROSITE" id="PS51270"/>
    </source>
</evidence>
<feature type="domain" description="CHY-type" evidence="7">
    <location>
        <begin position="939"/>
        <end position="1006"/>
    </location>
</feature>
<keyword evidence="3" id="KW-0862">Zinc</keyword>
<dbReference type="SMART" id="SM00184">
    <property type="entry name" value="RING"/>
    <property type="match status" value="1"/>
</dbReference>
<evidence type="ECO:0000256" key="4">
    <source>
        <dbReference type="PROSITE-ProRule" id="PRU00601"/>
    </source>
</evidence>
<dbReference type="InterPro" id="IPR013083">
    <property type="entry name" value="Znf_RING/FYVE/PHD"/>
</dbReference>
<dbReference type="Pfam" id="PF01814">
    <property type="entry name" value="Hemerythrin"/>
    <property type="match status" value="3"/>
</dbReference>
<feature type="region of interest" description="Disordered" evidence="5">
    <location>
        <begin position="796"/>
        <end position="838"/>
    </location>
</feature>
<evidence type="ECO:0000313" key="10">
    <source>
        <dbReference type="Proteomes" id="UP001491310"/>
    </source>
</evidence>
<dbReference type="CDD" id="cd16464">
    <property type="entry name" value="RING-H2_Pirh2-like"/>
    <property type="match status" value="1"/>
</dbReference>
<protein>
    <submittedName>
        <fullName evidence="9">Uncharacterized protein</fullName>
    </submittedName>
</protein>
<dbReference type="InterPro" id="IPR037275">
    <property type="entry name" value="Znf_CTCHY_sf"/>
</dbReference>
<dbReference type="InterPro" id="IPR012312">
    <property type="entry name" value="Hemerythrin-like"/>
</dbReference>
<gene>
    <name evidence="9" type="ORF">WJX75_001400</name>
</gene>
<keyword evidence="10" id="KW-1185">Reference proteome</keyword>
<evidence type="ECO:0000256" key="2">
    <source>
        <dbReference type="ARBA" id="ARBA00022771"/>
    </source>
</evidence>
<dbReference type="Proteomes" id="UP001491310">
    <property type="component" value="Unassembled WGS sequence"/>
</dbReference>
<feature type="region of interest" description="Disordered" evidence="5">
    <location>
        <begin position="506"/>
        <end position="562"/>
    </location>
</feature>
<dbReference type="Pfam" id="PF14599">
    <property type="entry name" value="zinc_ribbon_6"/>
    <property type="match status" value="1"/>
</dbReference>
<feature type="domain" description="CTCHY-type" evidence="8">
    <location>
        <begin position="1008"/>
        <end position="1074"/>
    </location>
</feature>
<dbReference type="InterPro" id="IPR017921">
    <property type="entry name" value="Znf_CTCHY"/>
</dbReference>
<dbReference type="Gene3D" id="3.30.40.10">
    <property type="entry name" value="Zinc/RING finger domain, C3HC4 (zinc finger)"/>
    <property type="match status" value="1"/>
</dbReference>
<organism evidence="9 10">
    <name type="scientific">Coccomyxa subellipsoidea</name>
    <dbReference type="NCBI Taxonomy" id="248742"/>
    <lineage>
        <taxon>Eukaryota</taxon>
        <taxon>Viridiplantae</taxon>
        <taxon>Chlorophyta</taxon>
        <taxon>core chlorophytes</taxon>
        <taxon>Trebouxiophyceae</taxon>
        <taxon>Trebouxiophyceae incertae sedis</taxon>
        <taxon>Coccomyxaceae</taxon>
        <taxon>Coccomyxa</taxon>
    </lineage>
</organism>
<dbReference type="PANTHER" id="PTHR21319">
    <property type="entry name" value="RING FINGER AND CHY ZINC FINGER DOMAIN-CONTAINING PROTEIN 1"/>
    <property type="match status" value="1"/>
</dbReference>
<dbReference type="Gene3D" id="2.20.28.10">
    <property type="match status" value="1"/>
</dbReference>
<feature type="domain" description="RING-type" evidence="6">
    <location>
        <begin position="1072"/>
        <end position="1113"/>
    </location>
</feature>
<reference evidence="9 10" key="1">
    <citation type="journal article" date="2024" name="Nat. Commun.">
        <title>Phylogenomics reveals the evolutionary origins of lichenization in chlorophyte algae.</title>
        <authorList>
            <person name="Puginier C."/>
            <person name="Libourel C."/>
            <person name="Otte J."/>
            <person name="Skaloud P."/>
            <person name="Haon M."/>
            <person name="Grisel S."/>
            <person name="Petersen M."/>
            <person name="Berrin J.G."/>
            <person name="Delaux P.M."/>
            <person name="Dal Grande F."/>
            <person name="Keller J."/>
        </authorList>
    </citation>
    <scope>NUCLEOTIDE SEQUENCE [LARGE SCALE GENOMIC DNA]</scope>
    <source>
        <strain evidence="9 10">SAG 216-7</strain>
    </source>
</reference>
<dbReference type="CDD" id="cd12108">
    <property type="entry name" value="Hr-like"/>
    <property type="match status" value="3"/>
</dbReference>
<dbReference type="EMBL" id="JALJOT010000001">
    <property type="protein sequence ID" value="KAK9918115.1"/>
    <property type="molecule type" value="Genomic_DNA"/>
</dbReference>
<evidence type="ECO:0000256" key="3">
    <source>
        <dbReference type="ARBA" id="ARBA00022833"/>
    </source>
</evidence>
<feature type="compositionally biased region" description="Basic and acidic residues" evidence="5">
    <location>
        <begin position="796"/>
        <end position="805"/>
    </location>
</feature>
<dbReference type="PROSITE" id="PS51266">
    <property type="entry name" value="ZF_CHY"/>
    <property type="match status" value="1"/>
</dbReference>
<dbReference type="InterPro" id="IPR039512">
    <property type="entry name" value="RCHY1_zinc-ribbon"/>
</dbReference>
<dbReference type="PROSITE" id="PS51270">
    <property type="entry name" value="ZF_CTCHY"/>
    <property type="match status" value="1"/>
</dbReference>